<dbReference type="AlphaFoldDB" id="A0A5B8MIG5"/>
<accession>A0A5B8MIG5</accession>
<dbReference type="STRING" id="1764295.A0A5B8MIG5"/>
<keyword evidence="1" id="KW-0378">Hydrolase</keyword>
<dbReference type="GO" id="GO:0050126">
    <property type="term" value="F:N-carbamoylputrescine amidase activity"/>
    <property type="evidence" value="ECO:0007669"/>
    <property type="project" value="TreeGrafter"/>
</dbReference>
<dbReference type="PANTHER" id="PTHR43674">
    <property type="entry name" value="NITRILASE C965.09-RELATED"/>
    <property type="match status" value="1"/>
</dbReference>
<feature type="domain" description="CN hydrolase" evidence="2">
    <location>
        <begin position="25"/>
        <end position="282"/>
    </location>
</feature>
<dbReference type="CDD" id="cd07573">
    <property type="entry name" value="CPA"/>
    <property type="match status" value="1"/>
</dbReference>
<dbReference type="GO" id="GO:0033388">
    <property type="term" value="P:putrescine biosynthetic process from arginine"/>
    <property type="evidence" value="ECO:0007669"/>
    <property type="project" value="TreeGrafter"/>
</dbReference>
<evidence type="ECO:0000256" key="1">
    <source>
        <dbReference type="ARBA" id="ARBA00022801"/>
    </source>
</evidence>
<evidence type="ECO:0000259" key="2">
    <source>
        <dbReference type="PROSITE" id="PS50263"/>
    </source>
</evidence>
<dbReference type="PROSITE" id="PS50263">
    <property type="entry name" value="CN_HYDROLASE"/>
    <property type="match status" value="1"/>
</dbReference>
<reference evidence="3 4" key="1">
    <citation type="submission" date="2018-07" db="EMBL/GenBank/DDBJ databases">
        <title>The complete nuclear genome of the prasinophyte Chloropicon primus (CCMP1205).</title>
        <authorList>
            <person name="Pombert J.-F."/>
            <person name="Otis C."/>
            <person name="Turmel M."/>
            <person name="Lemieux C."/>
        </authorList>
    </citation>
    <scope>NUCLEOTIDE SEQUENCE [LARGE SCALE GENOMIC DNA]</scope>
    <source>
        <strain evidence="3 4">CCMP1205</strain>
    </source>
</reference>
<dbReference type="InterPro" id="IPR050345">
    <property type="entry name" value="Aliph_Amidase/BUP"/>
</dbReference>
<dbReference type="OrthoDB" id="412018at2759"/>
<dbReference type="SUPFAM" id="SSF56317">
    <property type="entry name" value="Carbon-nitrogen hydrolase"/>
    <property type="match status" value="1"/>
</dbReference>
<sequence length="320" mass="36324">MPYKRRRQETTAAGPSGSARCSREVTVVAVELRVHSDEDLSSDYEGNPVLAVMQAKEKLGANIVLLPELCFFRYFPQELSEEHFAKAETYEDSKILHRMAKLARETEVVLVVSFFERQGNCFFNSVCVIDADGERLGIYRKSHIPMGPGYEEKYYFAPGDTGFKVFDTKFAAIGVGICWDQWFPECARAMALQGAELLLYPTAIGSEPHCPELHSLSHWQNVMKGHAAANIMPVVAANRRGTETYRHYNGGETSIDFYGHSFIADQHGEIVQEVTDETEFSPSIHWVAHTFDLDAIEKQRRSWGIFRDRRPDLYKPLLSM</sequence>
<dbReference type="PANTHER" id="PTHR43674:SF2">
    <property type="entry name" value="BETA-UREIDOPROPIONASE"/>
    <property type="match status" value="1"/>
</dbReference>
<proteinExistence type="predicted"/>
<dbReference type="Gene3D" id="3.60.110.10">
    <property type="entry name" value="Carbon-nitrogen hydrolase"/>
    <property type="match status" value="1"/>
</dbReference>
<gene>
    <name evidence="3" type="ORF">A3770_03p25990</name>
</gene>
<dbReference type="Pfam" id="PF00795">
    <property type="entry name" value="CN_hydrolase"/>
    <property type="match status" value="1"/>
</dbReference>
<organism evidence="3 4">
    <name type="scientific">Chloropicon primus</name>
    <dbReference type="NCBI Taxonomy" id="1764295"/>
    <lineage>
        <taxon>Eukaryota</taxon>
        <taxon>Viridiplantae</taxon>
        <taxon>Chlorophyta</taxon>
        <taxon>Chloropicophyceae</taxon>
        <taxon>Chloropicales</taxon>
        <taxon>Chloropicaceae</taxon>
        <taxon>Chloropicon</taxon>
    </lineage>
</organism>
<dbReference type="EMBL" id="CP031036">
    <property type="protein sequence ID" value="QDZ20081.1"/>
    <property type="molecule type" value="Genomic_DNA"/>
</dbReference>
<keyword evidence="4" id="KW-1185">Reference proteome</keyword>
<protein>
    <submittedName>
        <fullName evidence="3">N-carbamoylputrescine amidase</fullName>
    </submittedName>
</protein>
<dbReference type="InterPro" id="IPR003010">
    <property type="entry name" value="C-N_Hydrolase"/>
</dbReference>
<name>A0A5B8MIG5_9CHLO</name>
<evidence type="ECO:0000313" key="3">
    <source>
        <dbReference type="EMBL" id="QDZ20081.1"/>
    </source>
</evidence>
<evidence type="ECO:0000313" key="4">
    <source>
        <dbReference type="Proteomes" id="UP000316726"/>
    </source>
</evidence>
<dbReference type="Proteomes" id="UP000316726">
    <property type="component" value="Chromosome 3"/>
</dbReference>
<dbReference type="InterPro" id="IPR036526">
    <property type="entry name" value="C-N_Hydrolase_sf"/>
</dbReference>